<organism evidence="1 2">
    <name type="scientific">Brachybacterium hainanense</name>
    <dbReference type="NCBI Taxonomy" id="1541174"/>
    <lineage>
        <taxon>Bacteria</taxon>
        <taxon>Bacillati</taxon>
        <taxon>Actinomycetota</taxon>
        <taxon>Actinomycetes</taxon>
        <taxon>Micrococcales</taxon>
        <taxon>Dermabacteraceae</taxon>
        <taxon>Brachybacterium</taxon>
    </lineage>
</organism>
<sequence length="226" mass="24051">MTEAAAPVAEDTQTIYTAYEIDFMLGLRSTESSRITREQISLRSAPEAAAEYVSAAVAAGLRARGKVEQAPDGQWLLGREGQIIAGTLTSADRWLGVALAQDGAMRMAFIVAAEESVLLLTQDELDTFQITALASREHVPDAVADISRAFLSQGAGTSVSMRRCDLADPATTVPLMLHAEADGRWQAGHEPVTDEDVLTVSEIQPAQVLGLVTRLWEDGVSAAPAS</sequence>
<dbReference type="EMBL" id="JBHLSV010000019">
    <property type="protein sequence ID" value="MFC0675126.1"/>
    <property type="molecule type" value="Genomic_DNA"/>
</dbReference>
<name>A0ABV6RDQ2_9MICO</name>
<evidence type="ECO:0000313" key="2">
    <source>
        <dbReference type="Proteomes" id="UP001589793"/>
    </source>
</evidence>
<reference evidence="1 2" key="1">
    <citation type="submission" date="2024-09" db="EMBL/GenBank/DDBJ databases">
        <authorList>
            <person name="Sun Q."/>
            <person name="Mori K."/>
        </authorList>
    </citation>
    <scope>NUCLEOTIDE SEQUENCE [LARGE SCALE GENOMIC DNA]</scope>
    <source>
        <strain evidence="1 2">CICC 10874</strain>
    </source>
</reference>
<comment type="caution">
    <text evidence="1">The sequence shown here is derived from an EMBL/GenBank/DDBJ whole genome shotgun (WGS) entry which is preliminary data.</text>
</comment>
<dbReference type="RefSeq" id="WP_376981866.1">
    <property type="nucleotide sequence ID" value="NZ_JBHLSV010000019.1"/>
</dbReference>
<evidence type="ECO:0000313" key="1">
    <source>
        <dbReference type="EMBL" id="MFC0675126.1"/>
    </source>
</evidence>
<keyword evidence="2" id="KW-1185">Reference proteome</keyword>
<gene>
    <name evidence="1" type="ORF">ACFFF6_14270</name>
</gene>
<protein>
    <submittedName>
        <fullName evidence="1">Uncharacterized protein</fullName>
    </submittedName>
</protein>
<dbReference type="Proteomes" id="UP001589793">
    <property type="component" value="Unassembled WGS sequence"/>
</dbReference>
<proteinExistence type="predicted"/>
<accession>A0ABV6RDQ2</accession>